<evidence type="ECO:0000256" key="2">
    <source>
        <dbReference type="HAMAP-Rule" id="MF_01867"/>
    </source>
</evidence>
<protein>
    <recommendedName>
        <fullName evidence="2">Putative cysteine ligase BshC</fullName>
        <ecNumber evidence="2">6.-.-.-</ecNumber>
    </recommendedName>
</protein>
<name>A0ABX4HR47_9BACI</name>
<sequence length="563" mass="65493">MPVDYYVQCYEDVRYIGAYKGECVMRIDPVQFGETNTLMKDYRYNFEKLANKFDYSPFVERAWEERLHELQNREFKREETVEILKKMNEYYGAGAETLAHIERLYEKDSTVMIAGQQAGLLMGPMYTVNKAISVIEAAKQKEKMLGKPVLPVFWMAGEDHDFEEINHVYLEQDGLKKQKISQATDGKTSVSDVDLDSEAANEFVKACFRHLPESMHTKDVYRHVHHALEGARTYSDFFARLLTSLFKHQGLIVLDAHAPSIRKLESDYFIQMIEHNEAIASGVYAKEQENKRQGYPVTIDAEVSDAHLFYHDGKQRVLLMREGSRFVGKQGEVEFSEDELLMIAEETPERLSNNVVTRPLMQDLLLPCLGFIGGPGEISYWSVLKPAFSELSIKMPPTLPRLSFTFISNSIKNRARTEGIDLYEVLRNGLSEEKMNFLSSHSEVPLEEMKREMKEQISRLHAPFRREAERTGPDVLGYAEKNLEYMESLIDDMGDRISKEHLKKYENTLAFYSRLEDVIRPKGGLQERIWNPLPFLNEFGWDFFSKIPEYEWDFRQQHYLIYS</sequence>
<dbReference type="HAMAP" id="MF_01867">
    <property type="entry name" value="BshC"/>
    <property type="match status" value="1"/>
</dbReference>
<feature type="domain" description="Bacillithiol biosynthesis BshC N-terminal Rossmann-like" evidence="3">
    <location>
        <begin position="25"/>
        <end position="402"/>
    </location>
</feature>
<comment type="similarity">
    <text evidence="2">Belongs to the BshC family.</text>
</comment>
<reference evidence="5 6" key="1">
    <citation type="submission" date="2017-08" db="EMBL/GenBank/DDBJ databases">
        <title>Salimicrobium alkalisoli sp. nov., isolated from saline alkaline soil.</title>
        <authorList>
            <person name="Zhang G."/>
            <person name="Xiong Q."/>
        </authorList>
    </citation>
    <scope>NUCLEOTIDE SEQUENCE [LARGE SCALE GENOMIC DNA]</scope>
    <source>
        <strain evidence="5 6">WN024</strain>
    </source>
</reference>
<dbReference type="InterPro" id="IPR055398">
    <property type="entry name" value="Rossmann-like_BshC"/>
</dbReference>
<evidence type="ECO:0000256" key="1">
    <source>
        <dbReference type="ARBA" id="ARBA00022598"/>
    </source>
</evidence>
<dbReference type="PIRSF" id="PIRSF012535">
    <property type="entry name" value="UCP012535"/>
    <property type="match status" value="1"/>
</dbReference>
<dbReference type="NCBIfam" id="TIGR03998">
    <property type="entry name" value="thiol_BshC"/>
    <property type="match status" value="1"/>
</dbReference>
<comment type="caution">
    <text evidence="5">The sequence shown here is derived from an EMBL/GenBank/DDBJ whole genome shotgun (WGS) entry which is preliminary data.</text>
</comment>
<evidence type="ECO:0000259" key="4">
    <source>
        <dbReference type="Pfam" id="PF24850"/>
    </source>
</evidence>
<comment type="function">
    <text evidence="2">Involved in bacillithiol (BSH) biosynthesis. May catalyze the last step of the pathway, the addition of cysteine to glucosamine malate (GlcN-Mal) to generate BSH.</text>
</comment>
<feature type="domain" description="Bacillithiol biosynthesis BshC C-terminal coiled-coil" evidence="4">
    <location>
        <begin position="404"/>
        <end position="562"/>
    </location>
</feature>
<proteinExistence type="inferred from homology"/>
<gene>
    <name evidence="2 5" type="primary">bshC</name>
    <name evidence="5" type="ORF">CKW00_09525</name>
</gene>
<keyword evidence="1 2" id="KW-0436">Ligase</keyword>
<evidence type="ECO:0000313" key="6">
    <source>
        <dbReference type="Proteomes" id="UP000217561"/>
    </source>
</evidence>
<dbReference type="Pfam" id="PF10079">
    <property type="entry name" value="Rossmann-like_BshC"/>
    <property type="match status" value="1"/>
</dbReference>
<dbReference type="EC" id="6.-.-.-" evidence="2"/>
<keyword evidence="6" id="KW-1185">Reference proteome</keyword>
<dbReference type="Pfam" id="PF24850">
    <property type="entry name" value="CC_BshC"/>
    <property type="match status" value="1"/>
</dbReference>
<dbReference type="InterPro" id="IPR011199">
    <property type="entry name" value="Bacillithiol_biosynth_BshC"/>
</dbReference>
<dbReference type="InterPro" id="IPR055399">
    <property type="entry name" value="CC_BshC"/>
</dbReference>
<dbReference type="Proteomes" id="UP000217561">
    <property type="component" value="Unassembled WGS sequence"/>
</dbReference>
<accession>A0ABX4HR47</accession>
<evidence type="ECO:0000313" key="5">
    <source>
        <dbReference type="EMBL" id="PBB05304.1"/>
    </source>
</evidence>
<evidence type="ECO:0000259" key="3">
    <source>
        <dbReference type="Pfam" id="PF10079"/>
    </source>
</evidence>
<dbReference type="EMBL" id="NSGH01000014">
    <property type="protein sequence ID" value="PBB05304.1"/>
    <property type="molecule type" value="Genomic_DNA"/>
</dbReference>
<organism evidence="5 6">
    <name type="scientific">Salimicrobium humidisoli</name>
    <dbReference type="NCBI Taxonomy" id="2029857"/>
    <lineage>
        <taxon>Bacteria</taxon>
        <taxon>Bacillati</taxon>
        <taxon>Bacillota</taxon>
        <taxon>Bacilli</taxon>
        <taxon>Bacillales</taxon>
        <taxon>Bacillaceae</taxon>
        <taxon>Salimicrobium</taxon>
    </lineage>
</organism>